<feature type="region of interest" description="Disordered" evidence="1">
    <location>
        <begin position="39"/>
        <end position="90"/>
    </location>
</feature>
<evidence type="ECO:0000313" key="2">
    <source>
        <dbReference type="EMBL" id="KAB8211544.1"/>
    </source>
</evidence>
<dbReference type="OMA" id="MWINALA"/>
<dbReference type="EMBL" id="ML734938">
    <property type="protein sequence ID" value="KAB8211544.1"/>
    <property type="molecule type" value="Genomic_DNA"/>
</dbReference>
<keyword evidence="3" id="KW-1185">Reference proteome</keyword>
<reference evidence="2 3" key="1">
    <citation type="submission" date="2019-04" db="EMBL/GenBank/DDBJ databases">
        <title>Fungal friends and foes A comparative genomics study of 23 Aspergillus species from section Flavi.</title>
        <authorList>
            <consortium name="DOE Joint Genome Institute"/>
            <person name="Kjaerbolling I."/>
            <person name="Vesth T.C."/>
            <person name="Frisvad J.C."/>
            <person name="Nybo J.L."/>
            <person name="Theobald S."/>
            <person name="Kildgaard S."/>
            <person name="Petersen T.I."/>
            <person name="Kuo A."/>
            <person name="Sato A."/>
            <person name="Lyhne E.K."/>
            <person name="Kogle M.E."/>
            <person name="Wiebenga A."/>
            <person name="Kun R.S."/>
            <person name="Lubbers R.J."/>
            <person name="Makela M.R."/>
            <person name="Barry K."/>
            <person name="Chovatia M."/>
            <person name="Clum A."/>
            <person name="Daum C."/>
            <person name="Haridas S."/>
            <person name="He G."/>
            <person name="LaButti K."/>
            <person name="Lipzen A."/>
            <person name="Mondo S."/>
            <person name="Pangilinan J."/>
            <person name="Riley R."/>
            <person name="Salamov A."/>
            <person name="Simmons B.A."/>
            <person name="Magnuson J.K."/>
            <person name="Henrissat B."/>
            <person name="Mortensen U.H."/>
            <person name="Larsen T.O."/>
            <person name="De vries R.P."/>
            <person name="Grigoriev I.V."/>
            <person name="Machida M."/>
            <person name="Baker S.E."/>
            <person name="Andersen M.R."/>
        </authorList>
    </citation>
    <scope>NUCLEOTIDE SEQUENCE [LARGE SCALE GENOMIC DNA]</scope>
    <source>
        <strain evidence="2 3">CBS 117618</strain>
    </source>
</reference>
<accession>A0A5N6E3N1</accession>
<name>A0A5N6E3N1_ASPPA</name>
<protein>
    <recommendedName>
        <fullName evidence="4">BTB domain-containing protein</fullName>
    </recommendedName>
</protein>
<dbReference type="VEuPathDB" id="FungiDB:BDV34DRAFT_86380"/>
<evidence type="ECO:0008006" key="4">
    <source>
        <dbReference type="Google" id="ProtNLM"/>
    </source>
</evidence>
<sequence length="402" mass="45942">MDEVIYTLDPEGDIFLVLDNVTENLPGSLWDIEDSTLSGFPNSSMHPEPLPEPPEDIRYPGQQPLREPPEDIGNPGQQPLREPPQDIGNPEEENRAVEVDYREDTDQSVNAPQDHQHVEQHLQIRASSKHLTLACLQFKRTLQHGFQEGNELKSKGYLKIPVQDWPALPFLIVMMVIHGRTWTVPRKVSLERLAEIAIIVDYYECYEAVEVFSDMWINALAERPLESVSDAEKWLFISWVFQQDTIFERSSKCLQLRYTTNMATIPFPIPSSVRDAIDTSREKSIERVVECMHDLLSRLQSKTIQCCYECDCMLLGALTKQMCEMDILFSRPKSDFPGICFTGLARQCRNMESPRWYRKKGYSAHTCDLSSSLAPLVESLEDSLTGLHISSFVQLRGPGHLQ</sequence>
<proteinExistence type="predicted"/>
<organism evidence="2 3">
    <name type="scientific">Aspergillus parasiticus</name>
    <dbReference type="NCBI Taxonomy" id="5067"/>
    <lineage>
        <taxon>Eukaryota</taxon>
        <taxon>Fungi</taxon>
        <taxon>Dikarya</taxon>
        <taxon>Ascomycota</taxon>
        <taxon>Pezizomycotina</taxon>
        <taxon>Eurotiomycetes</taxon>
        <taxon>Eurotiomycetidae</taxon>
        <taxon>Eurotiales</taxon>
        <taxon>Aspergillaceae</taxon>
        <taxon>Aspergillus</taxon>
        <taxon>Aspergillus subgen. Circumdati</taxon>
    </lineage>
</organism>
<dbReference type="AlphaFoldDB" id="A0A5N6E3N1"/>
<dbReference type="Proteomes" id="UP000326532">
    <property type="component" value="Unassembled WGS sequence"/>
</dbReference>
<gene>
    <name evidence="2" type="ORF">BDV34DRAFT_86380</name>
</gene>
<evidence type="ECO:0000313" key="3">
    <source>
        <dbReference type="Proteomes" id="UP000326532"/>
    </source>
</evidence>
<evidence type="ECO:0000256" key="1">
    <source>
        <dbReference type="SAM" id="MobiDB-lite"/>
    </source>
</evidence>